<feature type="domain" description="Major facilitator superfamily (MFS) profile" evidence="6">
    <location>
        <begin position="5"/>
        <end position="374"/>
    </location>
</feature>
<organism evidence="7 8">
    <name type="scientific">Sulfodiicoccus acidiphilus</name>
    <dbReference type="NCBI Taxonomy" id="1670455"/>
    <lineage>
        <taxon>Archaea</taxon>
        <taxon>Thermoproteota</taxon>
        <taxon>Thermoprotei</taxon>
        <taxon>Sulfolobales</taxon>
        <taxon>Sulfolobaceae</taxon>
        <taxon>Sulfodiicoccus</taxon>
    </lineage>
</organism>
<protein>
    <submittedName>
        <fullName evidence="7">MFS transporter</fullName>
    </submittedName>
</protein>
<evidence type="ECO:0000313" key="8">
    <source>
        <dbReference type="Proteomes" id="UP000616143"/>
    </source>
</evidence>
<comment type="subcellular location">
    <subcellularLocation>
        <location evidence="1">Membrane</location>
        <topology evidence="1">Multi-pass membrane protein</topology>
    </subcellularLocation>
</comment>
<sequence>MRSARAVFVLVPFLLSAYALYSITFVLGDLATALHTTIEGITLAVTLSWVGGAVGGLAFGVLADRWSRKGALLIAILLFSVATTLTYLVRDLPELYALWFLVGFGVNGENGISYVILAEASFTSLRGLNGGLVQGTYDLGVLLGALTASLVGGWREVFLVAGLAGLLGVPFWVGVESTHRRSKRVPLTSIFRGGLLRLTVVGSALSLSSLLLVVALFSLAPTILSTERGYYSAIVVGALLSTVAYALAGYASDLWGRRRVAIVLAAAAVATSIAFSLAALSPPAPLWSYPQTYAVLASYVTSSFFAFYGVWMGELYPAEVRATGTNFDLLVGRLVGGSLGPLIVVALPFSLGISLGVVMTVSSIVAVASAVLIR</sequence>
<dbReference type="PANTHER" id="PTHR23508:SF10">
    <property type="entry name" value="CARBOXYLIC ACID TRANSPORTER PROTEIN HOMOLOG"/>
    <property type="match status" value="1"/>
</dbReference>
<dbReference type="OrthoDB" id="117970at2157"/>
<gene>
    <name evidence="7" type="ORF">GCM10007116_07290</name>
</gene>
<evidence type="ECO:0000256" key="5">
    <source>
        <dbReference type="SAM" id="Phobius"/>
    </source>
</evidence>
<evidence type="ECO:0000256" key="3">
    <source>
        <dbReference type="ARBA" id="ARBA00022989"/>
    </source>
</evidence>
<dbReference type="CDD" id="cd17316">
    <property type="entry name" value="MFS_SV2_like"/>
    <property type="match status" value="1"/>
</dbReference>
<dbReference type="Proteomes" id="UP000616143">
    <property type="component" value="Unassembled WGS sequence"/>
</dbReference>
<evidence type="ECO:0000313" key="7">
    <source>
        <dbReference type="EMBL" id="GGT92034.1"/>
    </source>
</evidence>
<feature type="transmembrane region" description="Helical" evidence="5">
    <location>
        <begin position="43"/>
        <end position="63"/>
    </location>
</feature>
<feature type="transmembrane region" description="Helical" evidence="5">
    <location>
        <begin position="260"/>
        <end position="281"/>
    </location>
</feature>
<dbReference type="InterPro" id="IPR020846">
    <property type="entry name" value="MFS_dom"/>
</dbReference>
<dbReference type="PROSITE" id="PS50850">
    <property type="entry name" value="MFS"/>
    <property type="match status" value="1"/>
</dbReference>
<comment type="caution">
    <text evidence="7">The sequence shown here is derived from an EMBL/GenBank/DDBJ whole genome shotgun (WGS) entry which is preliminary data.</text>
</comment>
<dbReference type="AlphaFoldDB" id="A0A830GZP3"/>
<reference evidence="7" key="1">
    <citation type="journal article" date="2014" name="Int. J. Syst. Evol. Microbiol.">
        <title>Complete genome sequence of Corynebacterium casei LMG S-19264T (=DSM 44701T), isolated from a smear-ripened cheese.</title>
        <authorList>
            <consortium name="US DOE Joint Genome Institute (JGI-PGF)"/>
            <person name="Walter F."/>
            <person name="Albersmeier A."/>
            <person name="Kalinowski J."/>
            <person name="Ruckert C."/>
        </authorList>
    </citation>
    <scope>NUCLEOTIDE SEQUENCE</scope>
    <source>
        <strain evidence="7">JCM 31740</strain>
    </source>
</reference>
<feature type="transmembrane region" description="Helical" evidence="5">
    <location>
        <begin position="293"/>
        <end position="315"/>
    </location>
</feature>
<accession>A0A830GZP3</accession>
<name>A0A830GZP3_9CREN</name>
<keyword evidence="3 5" id="KW-1133">Transmembrane helix</keyword>
<dbReference type="GO" id="GO:0046943">
    <property type="term" value="F:carboxylic acid transmembrane transporter activity"/>
    <property type="evidence" value="ECO:0007669"/>
    <property type="project" value="TreeGrafter"/>
</dbReference>
<keyword evidence="4 5" id="KW-0472">Membrane</keyword>
<reference evidence="7" key="2">
    <citation type="submission" date="2020-09" db="EMBL/GenBank/DDBJ databases">
        <authorList>
            <person name="Sun Q."/>
            <person name="Ohkuma M."/>
        </authorList>
    </citation>
    <scope>NUCLEOTIDE SEQUENCE</scope>
    <source>
        <strain evidence="7">JCM 31740</strain>
    </source>
</reference>
<evidence type="ECO:0000259" key="6">
    <source>
        <dbReference type="PROSITE" id="PS50850"/>
    </source>
</evidence>
<proteinExistence type="predicted"/>
<evidence type="ECO:0000256" key="1">
    <source>
        <dbReference type="ARBA" id="ARBA00004141"/>
    </source>
</evidence>
<dbReference type="Gene3D" id="1.20.1250.20">
    <property type="entry name" value="MFS general substrate transporter like domains"/>
    <property type="match status" value="2"/>
</dbReference>
<feature type="transmembrane region" description="Helical" evidence="5">
    <location>
        <begin position="353"/>
        <end position="373"/>
    </location>
</feature>
<keyword evidence="2 5" id="KW-0812">Transmembrane</keyword>
<dbReference type="PANTHER" id="PTHR23508">
    <property type="entry name" value="CARBOXYLIC ACID TRANSPORTER PROTEIN HOMOLOG"/>
    <property type="match status" value="1"/>
</dbReference>
<evidence type="ECO:0000256" key="4">
    <source>
        <dbReference type="ARBA" id="ARBA00023136"/>
    </source>
</evidence>
<dbReference type="RefSeq" id="WP_188848397.1">
    <property type="nucleotide sequence ID" value="NZ_BMQS01000005.1"/>
</dbReference>
<feature type="transmembrane region" description="Helical" evidence="5">
    <location>
        <begin position="129"/>
        <end position="151"/>
    </location>
</feature>
<feature type="transmembrane region" description="Helical" evidence="5">
    <location>
        <begin position="229"/>
        <end position="248"/>
    </location>
</feature>
<feature type="transmembrane region" description="Helical" evidence="5">
    <location>
        <begin position="95"/>
        <end position="117"/>
    </location>
</feature>
<dbReference type="InterPro" id="IPR005829">
    <property type="entry name" value="Sugar_transporter_CS"/>
</dbReference>
<dbReference type="SUPFAM" id="SSF103473">
    <property type="entry name" value="MFS general substrate transporter"/>
    <property type="match status" value="1"/>
</dbReference>
<dbReference type="InterPro" id="IPR036259">
    <property type="entry name" value="MFS_trans_sf"/>
</dbReference>
<feature type="transmembrane region" description="Helical" evidence="5">
    <location>
        <begin position="70"/>
        <end position="89"/>
    </location>
</feature>
<feature type="transmembrane region" description="Helical" evidence="5">
    <location>
        <begin position="157"/>
        <end position="175"/>
    </location>
</feature>
<dbReference type="Pfam" id="PF07690">
    <property type="entry name" value="MFS_1"/>
    <property type="match status" value="1"/>
</dbReference>
<feature type="transmembrane region" description="Helical" evidence="5">
    <location>
        <begin position="195"/>
        <end position="217"/>
    </location>
</feature>
<feature type="transmembrane region" description="Helical" evidence="5">
    <location>
        <begin position="327"/>
        <end position="347"/>
    </location>
</feature>
<dbReference type="GO" id="GO:0005886">
    <property type="term" value="C:plasma membrane"/>
    <property type="evidence" value="ECO:0007669"/>
    <property type="project" value="TreeGrafter"/>
</dbReference>
<dbReference type="PROSITE" id="PS00216">
    <property type="entry name" value="SUGAR_TRANSPORT_1"/>
    <property type="match status" value="1"/>
</dbReference>
<dbReference type="InterPro" id="IPR011701">
    <property type="entry name" value="MFS"/>
</dbReference>
<evidence type="ECO:0000256" key="2">
    <source>
        <dbReference type="ARBA" id="ARBA00022692"/>
    </source>
</evidence>
<dbReference type="EMBL" id="BMQS01000005">
    <property type="protein sequence ID" value="GGT92034.1"/>
    <property type="molecule type" value="Genomic_DNA"/>
</dbReference>